<accession>A0A9P6DEB3</accession>
<dbReference type="AlphaFoldDB" id="A0A9P6DEB3"/>
<evidence type="ECO:0000313" key="1">
    <source>
        <dbReference type="EMBL" id="KAF9492325.1"/>
    </source>
</evidence>
<name>A0A9P6DEB3_PLEER</name>
<evidence type="ECO:0000313" key="2">
    <source>
        <dbReference type="Proteomes" id="UP000807025"/>
    </source>
</evidence>
<sequence>MSLVCRDPMLAETQMTSICREAYDKLMKLCAESGCSSNGHLGDVHVSRSISAGLSRHSCPWSPISSWIYPNLSRPPCDHACSQSHQLGISIAEIVARWPNVLSPQYHSVPFSTEFDVCVYDFMLTPWIRDHVCSAVALKCHGKTMTTAHLLRHIAVNMFYAVRDKTTGLSDLDVFKLLMHVHLRQLVATGYSRAEKLVFVEVIWAEASLM</sequence>
<proteinExistence type="predicted"/>
<protein>
    <submittedName>
        <fullName evidence="1">Uncharacterized protein</fullName>
    </submittedName>
</protein>
<dbReference type="Proteomes" id="UP000807025">
    <property type="component" value="Unassembled WGS sequence"/>
</dbReference>
<reference evidence="1" key="1">
    <citation type="submission" date="2020-11" db="EMBL/GenBank/DDBJ databases">
        <authorList>
            <consortium name="DOE Joint Genome Institute"/>
            <person name="Ahrendt S."/>
            <person name="Riley R."/>
            <person name="Andreopoulos W."/>
            <person name="Labutti K."/>
            <person name="Pangilinan J."/>
            <person name="Ruiz-Duenas F.J."/>
            <person name="Barrasa J.M."/>
            <person name="Sanchez-Garcia M."/>
            <person name="Camarero S."/>
            <person name="Miyauchi S."/>
            <person name="Serrano A."/>
            <person name="Linde D."/>
            <person name="Babiker R."/>
            <person name="Drula E."/>
            <person name="Ayuso-Fernandez I."/>
            <person name="Pacheco R."/>
            <person name="Padilla G."/>
            <person name="Ferreira P."/>
            <person name="Barriuso J."/>
            <person name="Kellner H."/>
            <person name="Castanera R."/>
            <person name="Alfaro M."/>
            <person name="Ramirez L."/>
            <person name="Pisabarro A.G."/>
            <person name="Kuo A."/>
            <person name="Tritt A."/>
            <person name="Lipzen A."/>
            <person name="He G."/>
            <person name="Yan M."/>
            <person name="Ng V."/>
            <person name="Cullen D."/>
            <person name="Martin F."/>
            <person name="Rosso M.-N."/>
            <person name="Henrissat B."/>
            <person name="Hibbett D."/>
            <person name="Martinez A.T."/>
            <person name="Grigoriev I.V."/>
        </authorList>
    </citation>
    <scope>NUCLEOTIDE SEQUENCE</scope>
    <source>
        <strain evidence="1">ATCC 90797</strain>
    </source>
</reference>
<keyword evidence="2" id="KW-1185">Reference proteome</keyword>
<gene>
    <name evidence="1" type="ORF">BDN71DRAFT_1451733</name>
</gene>
<organism evidence="1 2">
    <name type="scientific">Pleurotus eryngii</name>
    <name type="common">Boletus of the steppes</name>
    <dbReference type="NCBI Taxonomy" id="5323"/>
    <lineage>
        <taxon>Eukaryota</taxon>
        <taxon>Fungi</taxon>
        <taxon>Dikarya</taxon>
        <taxon>Basidiomycota</taxon>
        <taxon>Agaricomycotina</taxon>
        <taxon>Agaricomycetes</taxon>
        <taxon>Agaricomycetidae</taxon>
        <taxon>Agaricales</taxon>
        <taxon>Pleurotineae</taxon>
        <taxon>Pleurotaceae</taxon>
        <taxon>Pleurotus</taxon>
    </lineage>
</organism>
<comment type="caution">
    <text evidence="1">The sequence shown here is derived from an EMBL/GenBank/DDBJ whole genome shotgun (WGS) entry which is preliminary data.</text>
</comment>
<dbReference type="EMBL" id="MU154603">
    <property type="protein sequence ID" value="KAF9492325.1"/>
    <property type="molecule type" value="Genomic_DNA"/>
</dbReference>